<evidence type="ECO:0000256" key="3">
    <source>
        <dbReference type="ARBA" id="ARBA00022552"/>
    </source>
</evidence>
<dbReference type="GO" id="GO:0005730">
    <property type="term" value="C:nucleolus"/>
    <property type="evidence" value="ECO:0007669"/>
    <property type="project" value="UniProtKB-SubCell"/>
</dbReference>
<dbReference type="GO" id="GO:0030686">
    <property type="term" value="C:90S preribosome"/>
    <property type="evidence" value="ECO:0007669"/>
    <property type="project" value="EnsemblFungi"/>
</dbReference>
<evidence type="ECO:0000256" key="10">
    <source>
        <dbReference type="SAM" id="MobiDB-lite"/>
    </source>
</evidence>
<evidence type="ECO:0000256" key="1">
    <source>
        <dbReference type="ARBA" id="ARBA00004604"/>
    </source>
</evidence>
<evidence type="ECO:0000313" key="12">
    <source>
        <dbReference type="Proteomes" id="UP000019384"/>
    </source>
</evidence>
<keyword evidence="12" id="KW-1185">Reference proteome</keyword>
<dbReference type="GO" id="GO:0042273">
    <property type="term" value="P:ribosomal large subunit biogenesis"/>
    <property type="evidence" value="ECO:0007669"/>
    <property type="project" value="EnsemblFungi"/>
</dbReference>
<dbReference type="Proteomes" id="UP000019384">
    <property type="component" value="Unassembled WGS sequence"/>
</dbReference>
<name>W6MNC8_9ASCO</name>
<evidence type="ECO:0000313" key="11">
    <source>
        <dbReference type="EMBL" id="CDK28121.1"/>
    </source>
</evidence>
<dbReference type="EC" id="2.1.1.-" evidence="9"/>
<gene>
    <name evidence="11" type="ORF">KUCA_T00004102001</name>
</gene>
<dbReference type="SUPFAM" id="SSF53335">
    <property type="entry name" value="S-adenosyl-L-methionine-dependent methyltransferases"/>
    <property type="match status" value="1"/>
</dbReference>
<organism evidence="11 12">
    <name type="scientific">Kuraishia capsulata CBS 1993</name>
    <dbReference type="NCBI Taxonomy" id="1382522"/>
    <lineage>
        <taxon>Eukaryota</taxon>
        <taxon>Fungi</taxon>
        <taxon>Dikarya</taxon>
        <taxon>Ascomycota</taxon>
        <taxon>Saccharomycotina</taxon>
        <taxon>Pichiomycetes</taxon>
        <taxon>Pichiales</taxon>
        <taxon>Pichiaceae</taxon>
        <taxon>Kuraishia</taxon>
    </lineage>
</organism>
<comment type="similarity">
    <text evidence="2 9">Belongs to the methyltransferase superfamily. RRP8 family.</text>
</comment>
<dbReference type="EMBL" id="HG793129">
    <property type="protein sequence ID" value="CDK28121.1"/>
    <property type="molecule type" value="Genomic_DNA"/>
</dbReference>
<dbReference type="OrthoDB" id="10258825at2759"/>
<proteinExistence type="inferred from homology"/>
<dbReference type="STRING" id="1382522.W6MNC8"/>
<dbReference type="GO" id="GO:0106142">
    <property type="term" value="F:rRNA (adenine-N1-)-methyltransferase activity"/>
    <property type="evidence" value="ECO:0007669"/>
    <property type="project" value="EnsemblFungi"/>
</dbReference>
<evidence type="ECO:0000256" key="6">
    <source>
        <dbReference type="ARBA" id="ARBA00022691"/>
    </source>
</evidence>
<comment type="subcellular location">
    <subcellularLocation>
        <location evidence="1 9">Nucleus</location>
        <location evidence="1 9">Nucleolus</location>
    </subcellularLocation>
</comment>
<evidence type="ECO:0000256" key="9">
    <source>
        <dbReference type="RuleBase" id="RU365074"/>
    </source>
</evidence>
<sequence length="407" mass="46943">MSLFEVEGWDLGTAKVKKGGIPKQKNKNKGKKEEKPYQRDDRSHGGRDGKDRKFQDKGDRKDKRHDGRRDDRDMNTRKGPRDSKDFGNRDSKDGKRKHDSDERSTKKPKVSDPELEKPFDAETEKPELVSTTTKLTPLQQKMMQKLSGSRFRWINEQLYTSTSVDALELIQKQPSLFDEYHQGFKNQVEGWPENPVDIFVRDIKEKTLKRRVNSPGGLPGINHTKEVVIADMGCGEAKLALEVSKFLKQNKRKNFEIKLHSFDLKKVNDRITVADIANVPLADESCSVAIFCLALMGTNFLDFIKEANRILIPRGELWISEIKSRFSDGKGEEFINAIKLCGFRHRTTDDSNKMFTRFEFFKPFDDNSARPKTKFINAESDLEKLEAKRGKAPEGQWLLKPCIYKRR</sequence>
<feature type="compositionally biased region" description="Basic and acidic residues" evidence="10">
    <location>
        <begin position="31"/>
        <end position="127"/>
    </location>
</feature>
<dbReference type="GeneID" id="34521500"/>
<keyword evidence="7 9" id="KW-0539">Nucleus</keyword>
<evidence type="ECO:0000256" key="4">
    <source>
        <dbReference type="ARBA" id="ARBA00022603"/>
    </source>
</evidence>
<dbReference type="AlphaFoldDB" id="W6MNC8"/>
<dbReference type="PANTHER" id="PTHR12787">
    <property type="entry name" value="RIBOSOMAL RNA-PROCESSING PROTEIN 8"/>
    <property type="match status" value="1"/>
</dbReference>
<dbReference type="InterPro" id="IPR042036">
    <property type="entry name" value="RRP8_N"/>
</dbReference>
<dbReference type="Gene3D" id="3.40.50.150">
    <property type="entry name" value="Vaccinia Virus protein VP39"/>
    <property type="match status" value="1"/>
</dbReference>
<dbReference type="CDD" id="cd02440">
    <property type="entry name" value="AdoMet_MTases"/>
    <property type="match status" value="1"/>
</dbReference>
<dbReference type="HOGENOM" id="CLU_027694_1_0_1"/>
<keyword evidence="4 9" id="KW-0489">Methyltransferase</keyword>
<feature type="compositionally biased region" description="Basic residues" evidence="10">
    <location>
        <begin position="15"/>
        <end position="30"/>
    </location>
</feature>
<dbReference type="FunFam" id="1.10.10.2150:FF:000001">
    <property type="entry name" value="Ribosomal RNA-processing protein 8"/>
    <property type="match status" value="1"/>
</dbReference>
<feature type="region of interest" description="Disordered" evidence="10">
    <location>
        <begin position="1"/>
        <end position="130"/>
    </location>
</feature>
<dbReference type="Gene3D" id="1.10.10.2150">
    <property type="entry name" value="Ribosomal RNA-processing protein 8, N-terminal domain"/>
    <property type="match status" value="1"/>
</dbReference>
<accession>W6MNC8</accession>
<dbReference type="InterPro" id="IPR029063">
    <property type="entry name" value="SAM-dependent_MTases_sf"/>
</dbReference>
<dbReference type="Pfam" id="PF05148">
    <property type="entry name" value="Methyltransf_8"/>
    <property type="match status" value="1"/>
</dbReference>
<evidence type="ECO:0000256" key="2">
    <source>
        <dbReference type="ARBA" id="ARBA00006301"/>
    </source>
</evidence>
<evidence type="ECO:0000256" key="7">
    <source>
        <dbReference type="ARBA" id="ARBA00023242"/>
    </source>
</evidence>
<reference evidence="11" key="2">
    <citation type="submission" date="2014-02" db="EMBL/GenBank/DDBJ databases">
        <title>Complete DNA sequence of /Kuraishia capsulata/ illustrates novel genomic features among budding yeasts (/Saccharomycotina/).</title>
        <authorList>
            <person name="Morales L."/>
            <person name="Noel B."/>
            <person name="Porcel B."/>
            <person name="Marcet-Houben M."/>
            <person name="Hullo M-F."/>
            <person name="Sacerdot C."/>
            <person name="Tekaia F."/>
            <person name="Leh-Louis V."/>
            <person name="Despons L."/>
            <person name="Khanna V."/>
            <person name="Aury J-M."/>
            <person name="Barbe V."/>
            <person name="Couloux A."/>
            <person name="Labadie K."/>
            <person name="Pelletier E."/>
            <person name="Souciet J-L."/>
            <person name="Boekhout T."/>
            <person name="Gabaldon T."/>
            <person name="Wincker P."/>
            <person name="Dujon B."/>
        </authorList>
    </citation>
    <scope>NUCLEOTIDE SEQUENCE</scope>
    <source>
        <strain evidence="11">CBS 1993</strain>
    </source>
</reference>
<reference evidence="11" key="1">
    <citation type="submission" date="2013-12" db="EMBL/GenBank/DDBJ databases">
        <authorList>
            <person name="Genoscope - CEA"/>
        </authorList>
    </citation>
    <scope>NUCLEOTIDE SEQUENCE</scope>
    <source>
        <strain evidence="11">CBS 1993</strain>
    </source>
</reference>
<comment type="function">
    <text evidence="9">S-adenosyl-L-methionine-dependent methyltransferase that specifically methylates the N(1) position of adenine in helix 25.1 in 25S rRNA. Required both for ribosomal 40S and 60S subunits biogenesis. Required for efficient pre-rRNA cleavage at site A2.</text>
</comment>
<dbReference type="PANTHER" id="PTHR12787:SF0">
    <property type="entry name" value="RIBOSOMAL RNA-PROCESSING PROTEIN 8"/>
    <property type="match status" value="1"/>
</dbReference>
<protein>
    <recommendedName>
        <fullName evidence="8 9">Ribosomal RNA-processing protein 8</fullName>
        <ecNumber evidence="9">2.1.1.-</ecNumber>
    </recommendedName>
</protein>
<dbReference type="RefSeq" id="XP_022460112.1">
    <property type="nucleotide sequence ID" value="XM_022600803.1"/>
</dbReference>
<evidence type="ECO:0000256" key="8">
    <source>
        <dbReference type="ARBA" id="ARBA00076672"/>
    </source>
</evidence>
<keyword evidence="3 9" id="KW-0698">rRNA processing</keyword>
<evidence type="ECO:0000256" key="5">
    <source>
        <dbReference type="ARBA" id="ARBA00022679"/>
    </source>
</evidence>
<keyword evidence="5 9" id="KW-0808">Transferase</keyword>
<dbReference type="InterPro" id="IPR007823">
    <property type="entry name" value="RRP8"/>
</dbReference>
<keyword evidence="6 9" id="KW-0949">S-adenosyl-L-methionine</keyword>